<sequence>MLYKQNLLLGALLILLSELMFASMGASVKHVTQTLPSDMAVFMRNLFGLALLMPLVWSNGLVSLRTHIFRLHLLRSVAGVSAMYCFFYALAKLQLADGMLLKMTSPLFMPLIAWFWLSEPLRQRILMAIAIGFVGVILVLNPEGEFNQVALIGLLGGAFASLAKVTLRRLGRSEPSVRVVFYFALLSSIISAIPMLWSWQQPTPAEWGWLALIGLMGTLGQLMLTRGYAIAAAATVSPMTYASVLFGAAYGYLFWQETLTSQFVLGALLIAFAGILAIGFRERIDDTLVSDPTRP</sequence>
<dbReference type="Pfam" id="PF00892">
    <property type="entry name" value="EamA"/>
    <property type="match status" value="2"/>
</dbReference>
<feature type="transmembrane region" description="Helical" evidence="5">
    <location>
        <begin position="41"/>
        <end position="61"/>
    </location>
</feature>
<dbReference type="GO" id="GO:0016020">
    <property type="term" value="C:membrane"/>
    <property type="evidence" value="ECO:0007669"/>
    <property type="project" value="UniProtKB-SubCell"/>
</dbReference>
<evidence type="ECO:0000313" key="8">
    <source>
        <dbReference type="Proteomes" id="UP000770889"/>
    </source>
</evidence>
<evidence type="ECO:0000313" key="7">
    <source>
        <dbReference type="EMBL" id="MBT2991159.1"/>
    </source>
</evidence>
<proteinExistence type="predicted"/>
<evidence type="ECO:0000259" key="6">
    <source>
        <dbReference type="Pfam" id="PF00892"/>
    </source>
</evidence>
<organism evidence="7 8">
    <name type="scientific">Candidatus Thiodiazotropha taylori</name>
    <dbReference type="NCBI Taxonomy" id="2792791"/>
    <lineage>
        <taxon>Bacteria</taxon>
        <taxon>Pseudomonadati</taxon>
        <taxon>Pseudomonadota</taxon>
        <taxon>Gammaproteobacteria</taxon>
        <taxon>Chromatiales</taxon>
        <taxon>Sedimenticolaceae</taxon>
        <taxon>Candidatus Thiodiazotropha</taxon>
    </lineage>
</organism>
<evidence type="ECO:0000256" key="1">
    <source>
        <dbReference type="ARBA" id="ARBA00004141"/>
    </source>
</evidence>
<feature type="transmembrane region" description="Helical" evidence="5">
    <location>
        <begin position="259"/>
        <end position="280"/>
    </location>
</feature>
<comment type="subcellular location">
    <subcellularLocation>
        <location evidence="1">Membrane</location>
        <topology evidence="1">Multi-pass membrane protein</topology>
    </subcellularLocation>
</comment>
<evidence type="ECO:0000256" key="2">
    <source>
        <dbReference type="ARBA" id="ARBA00022692"/>
    </source>
</evidence>
<gene>
    <name evidence="7" type="ORF">KME65_19540</name>
</gene>
<keyword evidence="4 5" id="KW-0472">Membrane</keyword>
<name>A0A944QWJ8_9GAMM</name>
<reference evidence="7 8" key="1">
    <citation type="submission" date="2021-05" db="EMBL/GenBank/DDBJ databases">
        <title>Genetic and Functional Diversity in Clade A Lucinid endosymbionts from the Bahamas.</title>
        <authorList>
            <person name="Giani N.M."/>
            <person name="Engel A.S."/>
            <person name="Campbell B.J."/>
        </authorList>
    </citation>
    <scope>NUCLEOTIDE SEQUENCE [LARGE SCALE GENOMIC DNA]</scope>
    <source>
        <strain evidence="7">LUC16012Gg_MoonRockCtena</strain>
    </source>
</reference>
<feature type="domain" description="EamA" evidence="6">
    <location>
        <begin position="150"/>
        <end position="277"/>
    </location>
</feature>
<dbReference type="Proteomes" id="UP000770889">
    <property type="component" value="Unassembled WGS sequence"/>
</dbReference>
<comment type="caution">
    <text evidence="7">The sequence shown here is derived from an EMBL/GenBank/DDBJ whole genome shotgun (WGS) entry which is preliminary data.</text>
</comment>
<dbReference type="AlphaFoldDB" id="A0A944QWJ8"/>
<feature type="transmembrane region" description="Helical" evidence="5">
    <location>
        <begin position="124"/>
        <end position="140"/>
    </location>
</feature>
<feature type="transmembrane region" description="Helical" evidence="5">
    <location>
        <begin position="231"/>
        <end position="253"/>
    </location>
</feature>
<feature type="transmembrane region" description="Helical" evidence="5">
    <location>
        <begin position="179"/>
        <end position="199"/>
    </location>
</feature>
<accession>A0A944QWJ8</accession>
<dbReference type="PANTHER" id="PTHR22911">
    <property type="entry name" value="ACYL-MALONYL CONDENSING ENZYME-RELATED"/>
    <property type="match status" value="1"/>
</dbReference>
<feature type="transmembrane region" description="Helical" evidence="5">
    <location>
        <begin position="99"/>
        <end position="117"/>
    </location>
</feature>
<evidence type="ECO:0000256" key="4">
    <source>
        <dbReference type="ARBA" id="ARBA00023136"/>
    </source>
</evidence>
<keyword evidence="2 5" id="KW-0812">Transmembrane</keyword>
<dbReference type="InterPro" id="IPR000620">
    <property type="entry name" value="EamA_dom"/>
</dbReference>
<evidence type="ECO:0000256" key="5">
    <source>
        <dbReference type="SAM" id="Phobius"/>
    </source>
</evidence>
<protein>
    <submittedName>
        <fullName evidence="7">DMT family transporter</fullName>
    </submittedName>
</protein>
<dbReference type="EMBL" id="JAHHGM010000028">
    <property type="protein sequence ID" value="MBT2991159.1"/>
    <property type="molecule type" value="Genomic_DNA"/>
</dbReference>
<dbReference type="SUPFAM" id="SSF103481">
    <property type="entry name" value="Multidrug resistance efflux transporter EmrE"/>
    <property type="match status" value="2"/>
</dbReference>
<feature type="transmembrane region" description="Helical" evidence="5">
    <location>
        <begin position="146"/>
        <end position="167"/>
    </location>
</feature>
<dbReference type="PANTHER" id="PTHR22911:SF6">
    <property type="entry name" value="SOLUTE CARRIER FAMILY 35 MEMBER G1"/>
    <property type="match status" value="1"/>
</dbReference>
<dbReference type="InterPro" id="IPR037185">
    <property type="entry name" value="EmrE-like"/>
</dbReference>
<keyword evidence="3 5" id="KW-1133">Transmembrane helix</keyword>
<feature type="transmembrane region" description="Helical" evidence="5">
    <location>
        <begin position="205"/>
        <end position="224"/>
    </location>
</feature>
<evidence type="ECO:0000256" key="3">
    <source>
        <dbReference type="ARBA" id="ARBA00022989"/>
    </source>
</evidence>
<feature type="transmembrane region" description="Helical" evidence="5">
    <location>
        <begin position="73"/>
        <end position="93"/>
    </location>
</feature>
<feature type="domain" description="EamA" evidence="6">
    <location>
        <begin position="9"/>
        <end position="140"/>
    </location>
</feature>